<organism evidence="2 3">
    <name type="scientific">Variovorax ginsengisoli</name>
    <dbReference type="NCBI Taxonomy" id="363844"/>
    <lineage>
        <taxon>Bacteria</taxon>
        <taxon>Pseudomonadati</taxon>
        <taxon>Pseudomonadota</taxon>
        <taxon>Betaproteobacteria</taxon>
        <taxon>Burkholderiales</taxon>
        <taxon>Comamonadaceae</taxon>
        <taxon>Variovorax</taxon>
    </lineage>
</organism>
<comment type="caution">
    <text evidence="2">The sequence shown here is derived from an EMBL/GenBank/DDBJ whole genome shotgun (WGS) entry which is preliminary data.</text>
</comment>
<dbReference type="RefSeq" id="WP_301813515.1">
    <property type="nucleotide sequence ID" value="NZ_JAUJZH010000021.1"/>
</dbReference>
<accession>A0ABT8S9J3</accession>
<name>A0ABT8S9J3_9BURK</name>
<reference evidence="2" key="1">
    <citation type="submission" date="2023-06" db="EMBL/GenBank/DDBJ databases">
        <authorList>
            <person name="Jiang Y."/>
            <person name="Liu Q."/>
        </authorList>
    </citation>
    <scope>NUCLEOTIDE SEQUENCE</scope>
    <source>
        <strain evidence="2">CGMCC 1.12090</strain>
    </source>
</reference>
<evidence type="ECO:0000313" key="3">
    <source>
        <dbReference type="Proteomes" id="UP001169027"/>
    </source>
</evidence>
<dbReference type="CDD" id="cd00093">
    <property type="entry name" value="HTH_XRE"/>
    <property type="match status" value="1"/>
</dbReference>
<proteinExistence type="predicted"/>
<evidence type="ECO:0000313" key="2">
    <source>
        <dbReference type="EMBL" id="MDO1535585.1"/>
    </source>
</evidence>
<dbReference type="InterPro" id="IPR010982">
    <property type="entry name" value="Lambda_DNA-bd_dom_sf"/>
</dbReference>
<protein>
    <submittedName>
        <fullName evidence="2">Helix-turn-helix transcriptional regulator</fullName>
    </submittedName>
</protein>
<dbReference type="SUPFAM" id="SSF47413">
    <property type="entry name" value="lambda repressor-like DNA-binding domains"/>
    <property type="match status" value="1"/>
</dbReference>
<dbReference type="SMART" id="SM00530">
    <property type="entry name" value="HTH_XRE"/>
    <property type="match status" value="1"/>
</dbReference>
<dbReference type="PROSITE" id="PS50943">
    <property type="entry name" value="HTH_CROC1"/>
    <property type="match status" value="1"/>
</dbReference>
<sequence>MPAQPAASTTGARLRELRIERRWTQAELARHAGVSQSLVNMLERGELAHSRAAEKLLRVMDGAHQAARDPAHRIATTLLNWTPERQALLKESPSAFAVAISAIARAAARRAR</sequence>
<keyword evidence="3" id="KW-1185">Reference proteome</keyword>
<dbReference type="Gene3D" id="1.10.260.40">
    <property type="entry name" value="lambda repressor-like DNA-binding domains"/>
    <property type="match status" value="1"/>
</dbReference>
<evidence type="ECO:0000259" key="1">
    <source>
        <dbReference type="PROSITE" id="PS50943"/>
    </source>
</evidence>
<gene>
    <name evidence="2" type="ORF">Q2T77_25185</name>
</gene>
<feature type="domain" description="HTH cro/C1-type" evidence="1">
    <location>
        <begin position="14"/>
        <end position="46"/>
    </location>
</feature>
<dbReference type="EMBL" id="JAUKVY010000021">
    <property type="protein sequence ID" value="MDO1535585.1"/>
    <property type="molecule type" value="Genomic_DNA"/>
</dbReference>
<dbReference type="Proteomes" id="UP001169027">
    <property type="component" value="Unassembled WGS sequence"/>
</dbReference>
<dbReference type="Pfam" id="PF13560">
    <property type="entry name" value="HTH_31"/>
    <property type="match status" value="1"/>
</dbReference>
<dbReference type="InterPro" id="IPR001387">
    <property type="entry name" value="Cro/C1-type_HTH"/>
</dbReference>